<dbReference type="SUPFAM" id="SSF53850">
    <property type="entry name" value="Periplasmic binding protein-like II"/>
    <property type="match status" value="1"/>
</dbReference>
<dbReference type="EMBL" id="JAEQND010000005">
    <property type="protein sequence ID" value="MBL0425363.1"/>
    <property type="molecule type" value="Genomic_DNA"/>
</dbReference>
<proteinExistence type="inferred from homology"/>
<evidence type="ECO:0000313" key="3">
    <source>
        <dbReference type="EMBL" id="MBL0425363.1"/>
    </source>
</evidence>
<gene>
    <name evidence="3" type="ORF">JI746_09590</name>
</gene>
<reference evidence="3 4" key="1">
    <citation type="journal article" date="2017" name="Int. J. Syst. Evol. Microbiol.">
        <title>Ramlibacter alkalitolerans sp. nov., alkali-tolerant bacterium isolated from soil of ginseng.</title>
        <authorList>
            <person name="Lee D.H."/>
            <person name="Cha C.J."/>
        </authorList>
    </citation>
    <scope>NUCLEOTIDE SEQUENCE [LARGE SCALE GENOMIC DNA]</scope>
    <source>
        <strain evidence="3 4">KACC 19305</strain>
    </source>
</reference>
<keyword evidence="2" id="KW-0732">Signal</keyword>
<dbReference type="Gene3D" id="3.40.190.150">
    <property type="entry name" value="Bordetella uptake gene, domain 1"/>
    <property type="match status" value="1"/>
</dbReference>
<keyword evidence="4" id="KW-1185">Reference proteome</keyword>
<comment type="similarity">
    <text evidence="1">Belongs to the UPF0065 (bug) family.</text>
</comment>
<feature type="chain" id="PRO_5047486141" evidence="2">
    <location>
        <begin position="19"/>
        <end position="318"/>
    </location>
</feature>
<dbReference type="InterPro" id="IPR005064">
    <property type="entry name" value="BUG"/>
</dbReference>
<dbReference type="PIRSF" id="PIRSF017082">
    <property type="entry name" value="YflP"/>
    <property type="match status" value="1"/>
</dbReference>
<organism evidence="3 4">
    <name type="scientific">Ramlibacter alkalitolerans</name>
    <dbReference type="NCBI Taxonomy" id="2039631"/>
    <lineage>
        <taxon>Bacteria</taxon>
        <taxon>Pseudomonadati</taxon>
        <taxon>Pseudomonadota</taxon>
        <taxon>Betaproteobacteria</taxon>
        <taxon>Burkholderiales</taxon>
        <taxon>Comamonadaceae</taxon>
        <taxon>Ramlibacter</taxon>
    </lineage>
</organism>
<dbReference type="InterPro" id="IPR042100">
    <property type="entry name" value="Bug_dom1"/>
</dbReference>
<protein>
    <submittedName>
        <fullName evidence="3">Tripartite tricarboxylate transporter substrate binding protein</fullName>
    </submittedName>
</protein>
<feature type="signal peptide" evidence="2">
    <location>
        <begin position="1"/>
        <end position="18"/>
    </location>
</feature>
<comment type="caution">
    <text evidence="3">The sequence shown here is derived from an EMBL/GenBank/DDBJ whole genome shotgun (WGS) entry which is preliminary data.</text>
</comment>
<dbReference type="Gene3D" id="3.40.190.10">
    <property type="entry name" value="Periplasmic binding protein-like II"/>
    <property type="match status" value="1"/>
</dbReference>
<dbReference type="Proteomes" id="UP000622707">
    <property type="component" value="Unassembled WGS sequence"/>
</dbReference>
<dbReference type="PANTHER" id="PTHR42928">
    <property type="entry name" value="TRICARBOXYLATE-BINDING PROTEIN"/>
    <property type="match status" value="1"/>
</dbReference>
<accession>A0ABS1JM91</accession>
<evidence type="ECO:0000256" key="1">
    <source>
        <dbReference type="ARBA" id="ARBA00006987"/>
    </source>
</evidence>
<dbReference type="CDD" id="cd07012">
    <property type="entry name" value="PBP2_Bug_TTT"/>
    <property type="match status" value="1"/>
</dbReference>
<name>A0ABS1JM91_9BURK</name>
<dbReference type="PANTHER" id="PTHR42928:SF3">
    <property type="entry name" value="UPF0065 PROTEIN YFLP"/>
    <property type="match status" value="1"/>
</dbReference>
<evidence type="ECO:0000256" key="2">
    <source>
        <dbReference type="SAM" id="SignalP"/>
    </source>
</evidence>
<evidence type="ECO:0000313" key="4">
    <source>
        <dbReference type="Proteomes" id="UP000622707"/>
    </source>
</evidence>
<sequence length="318" mass="33737">MKALLLSASLLAGLPAHALPPRVDCIAPAKPGGGFDLTCRLVRELLAADQAAAVQVKYLPGGIGAVAFDRAVQGRLADPGTVIAFSSGSLVNIVQGRFGPHDPMAVRWLATLGTDYGIVAVRRDAPFGSLAALVDRLRQDPAGAVFGASGSVGSQDWMKAALLVRAAGRDHRAMRFVSFEGGGQALAALKGGHVDVFCGDSAEAREALAAGEIRVLALLAPQRLPGRYADVPTAREQGVDLVWPTVRGLYMGPGVPERDFQEWTALLRRVLAAPGFAARLRAQGLEPLPLTGRELDAYVRSQVETYRTLARELHLRVR</sequence>
<dbReference type="RefSeq" id="WP_201688913.1">
    <property type="nucleotide sequence ID" value="NZ_JAEQND010000005.1"/>
</dbReference>
<dbReference type="Pfam" id="PF03401">
    <property type="entry name" value="TctC"/>
    <property type="match status" value="1"/>
</dbReference>